<feature type="domain" description="Activator of Hsp90 ATPase homologue 1/2-like C-terminal" evidence="2">
    <location>
        <begin position="22"/>
        <end position="152"/>
    </location>
</feature>
<keyword evidence="4" id="KW-1185">Reference proteome</keyword>
<evidence type="ECO:0000259" key="2">
    <source>
        <dbReference type="Pfam" id="PF08327"/>
    </source>
</evidence>
<dbReference type="EMBL" id="JBEPSJ010000001">
    <property type="protein sequence ID" value="MET4581655.1"/>
    <property type="molecule type" value="Genomic_DNA"/>
</dbReference>
<organism evidence="3 4">
    <name type="scientific">Conyzicola nivalis</name>
    <dbReference type="NCBI Taxonomy" id="1477021"/>
    <lineage>
        <taxon>Bacteria</taxon>
        <taxon>Bacillati</taxon>
        <taxon>Actinomycetota</taxon>
        <taxon>Actinomycetes</taxon>
        <taxon>Micrococcales</taxon>
        <taxon>Microbacteriaceae</taxon>
        <taxon>Conyzicola</taxon>
    </lineage>
</organism>
<gene>
    <name evidence="3" type="ORF">ABIE21_001145</name>
</gene>
<protein>
    <submittedName>
        <fullName evidence="3">Uncharacterized protein YndB with AHSA1/START domain</fullName>
    </submittedName>
</protein>
<proteinExistence type="inferred from homology"/>
<sequence length="154" mass="17072">MSDHAVVDEETFSVSRTVHVRVPRDQVWAAITQPKRIAEWFGDSATLPELAVGTEGTLHWDDDGDFAFVVTAVVEDFLFEFRWAKDPETPVRDDTATTVRFTLADAPAGTVITVVESGFELVAGDDAARLEHLRGNREGWELEIDQLVTLLEGS</sequence>
<dbReference type="InterPro" id="IPR023393">
    <property type="entry name" value="START-like_dom_sf"/>
</dbReference>
<evidence type="ECO:0000313" key="3">
    <source>
        <dbReference type="EMBL" id="MET4581655.1"/>
    </source>
</evidence>
<evidence type="ECO:0000313" key="4">
    <source>
        <dbReference type="Proteomes" id="UP001549257"/>
    </source>
</evidence>
<dbReference type="InterPro" id="IPR013538">
    <property type="entry name" value="ASHA1/2-like_C"/>
</dbReference>
<comment type="similarity">
    <text evidence="1">Belongs to the AHA1 family.</text>
</comment>
<evidence type="ECO:0000256" key="1">
    <source>
        <dbReference type="ARBA" id="ARBA00006817"/>
    </source>
</evidence>
<dbReference type="RefSeq" id="WP_354023820.1">
    <property type="nucleotide sequence ID" value="NZ_JBEPSJ010000001.1"/>
</dbReference>
<reference evidence="3 4" key="1">
    <citation type="submission" date="2024-06" db="EMBL/GenBank/DDBJ databases">
        <title>Sorghum-associated microbial communities from plants grown in Nebraska, USA.</title>
        <authorList>
            <person name="Schachtman D."/>
        </authorList>
    </citation>
    <scope>NUCLEOTIDE SEQUENCE [LARGE SCALE GENOMIC DNA]</scope>
    <source>
        <strain evidence="3 4">2857</strain>
    </source>
</reference>
<dbReference type="Pfam" id="PF08327">
    <property type="entry name" value="AHSA1"/>
    <property type="match status" value="1"/>
</dbReference>
<dbReference type="SUPFAM" id="SSF55961">
    <property type="entry name" value="Bet v1-like"/>
    <property type="match status" value="1"/>
</dbReference>
<dbReference type="Gene3D" id="3.30.530.20">
    <property type="match status" value="1"/>
</dbReference>
<name>A0ABV2QM44_9MICO</name>
<comment type="caution">
    <text evidence="3">The sequence shown here is derived from an EMBL/GenBank/DDBJ whole genome shotgun (WGS) entry which is preliminary data.</text>
</comment>
<accession>A0ABV2QM44</accession>
<dbReference type="Proteomes" id="UP001549257">
    <property type="component" value="Unassembled WGS sequence"/>
</dbReference>